<keyword evidence="5" id="KW-0224">Dipeptidase</keyword>
<dbReference type="PANTHER" id="PTHR20842">
    <property type="entry name" value="PROTEASE S51 ALPHA-ASPARTYL DIPEPTIDASE"/>
    <property type="match status" value="1"/>
</dbReference>
<accession>A0ABY9TD14</accession>
<dbReference type="GO" id="GO:0016805">
    <property type="term" value="F:dipeptidase activity"/>
    <property type="evidence" value="ECO:0007669"/>
    <property type="project" value="UniProtKB-KW"/>
</dbReference>
<sequence>MSKNLLLLSSSRVGNTKYLQHAKEMINNHLGEIRELVFIPFAGVTVDYDKYTEMVQSALAELNIKVVGLHTFEDQVSAINNAEAVAIGGGNTFHLLHQLYENDLFEPIRRRTSEGMPYIGWSAGSNVAGSTIRTTNDMPIIQPKSFDALGLIPVQLNPHYTDYNPPGHNGETREQRLAEFMVLNPTTYIAAIVEGTALKVEGNKMTLIGGEQGYLFLNGQKDIIEAGADISFLIND</sequence>
<comment type="similarity">
    <text evidence="1">Belongs to the peptidase S51 family.</text>
</comment>
<dbReference type="Proteomes" id="UP001248581">
    <property type="component" value="Chromosome"/>
</dbReference>
<evidence type="ECO:0000313" key="6">
    <source>
        <dbReference type="Proteomes" id="UP001248581"/>
    </source>
</evidence>
<dbReference type="RefSeq" id="WP_348385957.1">
    <property type="nucleotide sequence ID" value="NZ_CP134146.1"/>
</dbReference>
<dbReference type="Gene3D" id="3.40.50.880">
    <property type="match status" value="1"/>
</dbReference>
<dbReference type="PANTHER" id="PTHR20842:SF0">
    <property type="entry name" value="ALPHA-ASPARTYL DIPEPTIDASE"/>
    <property type="match status" value="1"/>
</dbReference>
<evidence type="ECO:0000256" key="2">
    <source>
        <dbReference type="ARBA" id="ARBA00022670"/>
    </source>
</evidence>
<evidence type="ECO:0000256" key="4">
    <source>
        <dbReference type="ARBA" id="ARBA00022825"/>
    </source>
</evidence>
<proteinExistence type="inferred from homology"/>
<keyword evidence="4" id="KW-0720">Serine protease</keyword>
<dbReference type="NCBIfam" id="NF003642">
    <property type="entry name" value="PRK05282.1"/>
    <property type="match status" value="1"/>
</dbReference>
<name>A0ABY9TD14_9GAMM</name>
<keyword evidence="3 5" id="KW-0378">Hydrolase</keyword>
<dbReference type="CDD" id="cd03146">
    <property type="entry name" value="GAT1_Peptidase_E"/>
    <property type="match status" value="1"/>
</dbReference>
<dbReference type="SUPFAM" id="SSF52317">
    <property type="entry name" value="Class I glutamine amidotransferase-like"/>
    <property type="match status" value="1"/>
</dbReference>
<reference evidence="6" key="1">
    <citation type="submission" date="2023-09" db="EMBL/GenBank/DDBJ databases">
        <authorList>
            <person name="Li S."/>
            <person name="Li X."/>
            <person name="Zhang C."/>
            <person name="Zhao Z."/>
        </authorList>
    </citation>
    <scope>NUCLEOTIDE SEQUENCE [LARGE SCALE GENOMIC DNA]</scope>
    <source>
        <strain evidence="6">SQ345</strain>
    </source>
</reference>
<dbReference type="Pfam" id="PF03575">
    <property type="entry name" value="Peptidase_S51"/>
    <property type="match status" value="1"/>
</dbReference>
<keyword evidence="2" id="KW-0645">Protease</keyword>
<organism evidence="5 6">
    <name type="scientific">Thalassotalea nanhaiensis</name>
    <dbReference type="NCBI Taxonomy" id="3065648"/>
    <lineage>
        <taxon>Bacteria</taxon>
        <taxon>Pseudomonadati</taxon>
        <taxon>Pseudomonadota</taxon>
        <taxon>Gammaproteobacteria</taxon>
        <taxon>Alteromonadales</taxon>
        <taxon>Colwelliaceae</taxon>
        <taxon>Thalassotalea</taxon>
    </lineage>
</organism>
<dbReference type="InterPro" id="IPR029062">
    <property type="entry name" value="Class_I_gatase-like"/>
</dbReference>
<evidence type="ECO:0000256" key="1">
    <source>
        <dbReference type="ARBA" id="ARBA00006534"/>
    </source>
</evidence>
<evidence type="ECO:0000313" key="5">
    <source>
        <dbReference type="EMBL" id="WNC66792.1"/>
    </source>
</evidence>
<protein>
    <submittedName>
        <fullName evidence="5">Dipeptidase PepE</fullName>
        <ecNumber evidence="5">3.4.13.21</ecNumber>
    </submittedName>
</protein>
<evidence type="ECO:0000256" key="3">
    <source>
        <dbReference type="ARBA" id="ARBA00022801"/>
    </source>
</evidence>
<dbReference type="EC" id="3.4.13.21" evidence="5"/>
<dbReference type="InterPro" id="IPR005320">
    <property type="entry name" value="Peptidase_S51"/>
</dbReference>
<gene>
    <name evidence="5" type="primary">pepE</name>
    <name evidence="5" type="ORF">RI845_09530</name>
</gene>
<dbReference type="EMBL" id="CP134146">
    <property type="protein sequence ID" value="WNC66792.1"/>
    <property type="molecule type" value="Genomic_DNA"/>
</dbReference>
<keyword evidence="6" id="KW-1185">Reference proteome</keyword>